<name>A0A2A5T584_9GAMM</name>
<comment type="caution">
    <text evidence="1">The sequence shown here is derived from an EMBL/GenBank/DDBJ whole genome shotgun (WGS) entry which is preliminary data.</text>
</comment>
<dbReference type="EMBL" id="NBYY01000011">
    <property type="protein sequence ID" value="PCS23306.1"/>
    <property type="molecule type" value="Genomic_DNA"/>
</dbReference>
<accession>A0A2A5T584</accession>
<dbReference type="Proteomes" id="UP000219020">
    <property type="component" value="Unassembled WGS sequence"/>
</dbReference>
<dbReference type="AlphaFoldDB" id="A0A2A5T584"/>
<gene>
    <name evidence="1" type="ORF">BTN49_1303</name>
</gene>
<keyword evidence="2" id="KW-1185">Reference proteome</keyword>
<organism evidence="1 2">
    <name type="scientific">Candidatus Enterovibrio escicola</name>
    <dbReference type="NCBI Taxonomy" id="1927127"/>
    <lineage>
        <taxon>Bacteria</taxon>
        <taxon>Pseudomonadati</taxon>
        <taxon>Pseudomonadota</taxon>
        <taxon>Gammaproteobacteria</taxon>
        <taxon>Vibrionales</taxon>
        <taxon>Vibrionaceae</taxon>
        <taxon>Enterovibrio</taxon>
    </lineage>
</organism>
<protein>
    <submittedName>
        <fullName evidence="1">Uncharacterized protein</fullName>
    </submittedName>
</protein>
<reference evidence="2" key="1">
    <citation type="submission" date="2017-04" db="EMBL/GenBank/DDBJ databases">
        <title>Genome evolution of the luminous symbionts of deep sea anglerfish.</title>
        <authorList>
            <person name="Hendry T.A."/>
        </authorList>
    </citation>
    <scope>NUCLEOTIDE SEQUENCE [LARGE SCALE GENOMIC DNA]</scope>
</reference>
<sequence length="38" mass="4709">MRFYLLLINHLRRNTGYWEERLSRMEAIKALEKDKLAE</sequence>
<evidence type="ECO:0000313" key="2">
    <source>
        <dbReference type="Proteomes" id="UP000219020"/>
    </source>
</evidence>
<proteinExistence type="predicted"/>
<evidence type="ECO:0000313" key="1">
    <source>
        <dbReference type="EMBL" id="PCS23306.1"/>
    </source>
</evidence>